<evidence type="ECO:0000259" key="1">
    <source>
        <dbReference type="Pfam" id="PF26607"/>
    </source>
</evidence>
<feature type="domain" description="PLL-like beta propeller" evidence="1">
    <location>
        <begin position="245"/>
        <end position="326"/>
    </location>
</feature>
<sequence length="337" mass="36741">MASVAPNHINLCHIRAKDRKMVWQYSALADTTNWTGLHENDSKGHTWFHSPVSIATTAEHYSVFLVAEDKHLYQANFDLNDTGDYSPWVKVAGTMAAPPAVAYDNGVVHIAFVGVDGGLHHKTWTFKGGVYNPKGDVSSKIADGFDGAISPAVVVTGGKVSVFAVHQHEQSLHAHEVDEQHNRHHSNALPGRWTGGLKAVSLKPGEWDVCGISPEGHINHLRCRNGGRIQLGEMREVQVMGTDAILSKDGKIELFATTRTHEVRHRTLQNDKWSPWEILGPTLITPPKAVAHSAGSLAVFALGSNAAAYANIRNRTTRKWTGWFALPQATDLTGPVG</sequence>
<organism evidence="2 3">
    <name type="scientific">Sphaerobolus stellatus (strain SS14)</name>
    <dbReference type="NCBI Taxonomy" id="990650"/>
    <lineage>
        <taxon>Eukaryota</taxon>
        <taxon>Fungi</taxon>
        <taxon>Dikarya</taxon>
        <taxon>Basidiomycota</taxon>
        <taxon>Agaricomycotina</taxon>
        <taxon>Agaricomycetes</taxon>
        <taxon>Phallomycetidae</taxon>
        <taxon>Geastrales</taxon>
        <taxon>Sphaerobolaceae</taxon>
        <taxon>Sphaerobolus</taxon>
    </lineage>
</organism>
<evidence type="ECO:0000313" key="3">
    <source>
        <dbReference type="Proteomes" id="UP000054279"/>
    </source>
</evidence>
<protein>
    <recommendedName>
        <fullName evidence="1">PLL-like beta propeller domain-containing protein</fullName>
    </recommendedName>
</protein>
<dbReference type="EMBL" id="KN837215">
    <property type="protein sequence ID" value="KIJ33268.1"/>
    <property type="molecule type" value="Genomic_DNA"/>
</dbReference>
<dbReference type="InterPro" id="IPR058502">
    <property type="entry name" value="PLL-like_beta-prop"/>
</dbReference>
<dbReference type="Proteomes" id="UP000054279">
    <property type="component" value="Unassembled WGS sequence"/>
</dbReference>
<dbReference type="HOGENOM" id="CLU_056798_0_0_1"/>
<dbReference type="Pfam" id="PF26607">
    <property type="entry name" value="DUF8189"/>
    <property type="match status" value="1"/>
</dbReference>
<dbReference type="AlphaFoldDB" id="A0A0C9TSK5"/>
<proteinExistence type="predicted"/>
<name>A0A0C9TSK5_SPHS4</name>
<reference evidence="2 3" key="1">
    <citation type="submission" date="2014-06" db="EMBL/GenBank/DDBJ databases">
        <title>Evolutionary Origins and Diversification of the Mycorrhizal Mutualists.</title>
        <authorList>
            <consortium name="DOE Joint Genome Institute"/>
            <consortium name="Mycorrhizal Genomics Consortium"/>
            <person name="Kohler A."/>
            <person name="Kuo A."/>
            <person name="Nagy L.G."/>
            <person name="Floudas D."/>
            <person name="Copeland A."/>
            <person name="Barry K.W."/>
            <person name="Cichocki N."/>
            <person name="Veneault-Fourrey C."/>
            <person name="LaButti K."/>
            <person name="Lindquist E.A."/>
            <person name="Lipzen A."/>
            <person name="Lundell T."/>
            <person name="Morin E."/>
            <person name="Murat C."/>
            <person name="Riley R."/>
            <person name="Ohm R."/>
            <person name="Sun H."/>
            <person name="Tunlid A."/>
            <person name="Henrissat B."/>
            <person name="Grigoriev I.V."/>
            <person name="Hibbett D.S."/>
            <person name="Martin F."/>
        </authorList>
    </citation>
    <scope>NUCLEOTIDE SEQUENCE [LARGE SCALE GENOMIC DNA]</scope>
    <source>
        <strain evidence="2 3">SS14</strain>
    </source>
</reference>
<dbReference type="SUPFAM" id="SSF89372">
    <property type="entry name" value="Fucose-specific lectin"/>
    <property type="match status" value="2"/>
</dbReference>
<evidence type="ECO:0000313" key="2">
    <source>
        <dbReference type="EMBL" id="KIJ33268.1"/>
    </source>
</evidence>
<accession>A0A0C9TSK5</accession>
<keyword evidence="3" id="KW-1185">Reference proteome</keyword>
<dbReference type="Gene3D" id="2.120.10.70">
    <property type="entry name" value="Fucose-specific lectin"/>
    <property type="match status" value="2"/>
</dbReference>
<gene>
    <name evidence="2" type="ORF">M422DRAFT_264817</name>
</gene>